<feature type="signal peptide" evidence="1">
    <location>
        <begin position="1"/>
        <end position="28"/>
    </location>
</feature>
<reference evidence="2 3" key="1">
    <citation type="journal article" date="2019" name="Int. J. Syst. Evol. Microbiol.">
        <title>The Global Catalogue of Microorganisms (GCM) 10K type strain sequencing project: providing services to taxonomists for standard genome sequencing and annotation.</title>
        <authorList>
            <consortium name="The Broad Institute Genomics Platform"/>
            <consortium name="The Broad Institute Genome Sequencing Center for Infectious Disease"/>
            <person name="Wu L."/>
            <person name="Ma J."/>
        </authorList>
    </citation>
    <scope>NUCLEOTIDE SEQUENCE [LARGE SCALE GENOMIC DNA]</scope>
    <source>
        <strain evidence="2 3">JCM 15503</strain>
    </source>
</reference>
<dbReference type="InterPro" id="IPR017734">
    <property type="entry name" value="T6SS_SciN"/>
</dbReference>
<dbReference type="PANTHER" id="PTHR37625:SF4">
    <property type="entry name" value="OUTER MEMBRANE LIPOPROTEIN"/>
    <property type="match status" value="1"/>
</dbReference>
<dbReference type="PROSITE" id="PS51257">
    <property type="entry name" value="PROKAR_LIPOPROTEIN"/>
    <property type="match status" value="1"/>
</dbReference>
<evidence type="ECO:0000313" key="2">
    <source>
        <dbReference type="EMBL" id="GAA0754524.1"/>
    </source>
</evidence>
<protein>
    <submittedName>
        <fullName evidence="2">Type VI secretion system lipoprotein TssJ</fullName>
    </submittedName>
</protein>
<gene>
    <name evidence="2" type="primary">tssJ_1</name>
    <name evidence="2" type="ORF">GCM10009107_31100</name>
</gene>
<accession>A0ABN1K4G7</accession>
<keyword evidence="3" id="KW-1185">Reference proteome</keyword>
<dbReference type="RefSeq" id="WP_231012998.1">
    <property type="nucleotide sequence ID" value="NZ_BAAAEW010000020.1"/>
</dbReference>
<sequence length="161" mass="17131">MVNMRHGFAGSASSACAAALLMAACASAPPPPKPTVVSGSIAASARVNPSVSQRPSPLLLRVYELKTANAFNAADFVSLYQRDQAELGTEVVAREEFTLAPGERRALNKTLAPETRFIAVFAAYRDIEHAKWRSVVAVTPGKQQQLLIQADELAVSAVVQP</sequence>
<dbReference type="EMBL" id="BAAAEW010000020">
    <property type="protein sequence ID" value="GAA0754524.1"/>
    <property type="molecule type" value="Genomic_DNA"/>
</dbReference>
<keyword evidence="1" id="KW-0732">Signal</keyword>
<dbReference type="Proteomes" id="UP001500279">
    <property type="component" value="Unassembled WGS sequence"/>
</dbReference>
<comment type="caution">
    <text evidence="2">The sequence shown here is derived from an EMBL/GenBank/DDBJ whole genome shotgun (WGS) entry which is preliminary data.</text>
</comment>
<dbReference type="PANTHER" id="PTHR37625">
    <property type="entry name" value="OUTER MEMBRANE LIPOPROTEIN-RELATED"/>
    <property type="match status" value="1"/>
</dbReference>
<organism evidence="2 3">
    <name type="scientific">Ideonella azotifigens</name>
    <dbReference type="NCBI Taxonomy" id="513160"/>
    <lineage>
        <taxon>Bacteria</taxon>
        <taxon>Pseudomonadati</taxon>
        <taxon>Pseudomonadota</taxon>
        <taxon>Betaproteobacteria</taxon>
        <taxon>Burkholderiales</taxon>
        <taxon>Sphaerotilaceae</taxon>
        <taxon>Ideonella</taxon>
    </lineage>
</organism>
<evidence type="ECO:0000313" key="3">
    <source>
        <dbReference type="Proteomes" id="UP001500279"/>
    </source>
</evidence>
<dbReference type="Pfam" id="PF12790">
    <property type="entry name" value="T6SS-SciN"/>
    <property type="match status" value="1"/>
</dbReference>
<dbReference type="NCBIfam" id="TIGR03352">
    <property type="entry name" value="VI_chp_3"/>
    <property type="match status" value="1"/>
</dbReference>
<evidence type="ECO:0000256" key="1">
    <source>
        <dbReference type="SAM" id="SignalP"/>
    </source>
</evidence>
<name>A0ABN1K4G7_9BURK</name>
<dbReference type="Gene3D" id="2.60.40.4150">
    <property type="entry name" value="Type VI secretion system, lipoprotein SciN"/>
    <property type="match status" value="1"/>
</dbReference>
<proteinExistence type="predicted"/>
<feature type="chain" id="PRO_5047355276" evidence="1">
    <location>
        <begin position="29"/>
        <end position="161"/>
    </location>
</feature>
<keyword evidence="2" id="KW-0449">Lipoprotein</keyword>
<dbReference type="InterPro" id="IPR038706">
    <property type="entry name" value="Type_VI_SciN-like_sf"/>
</dbReference>